<feature type="transmembrane region" description="Helical" evidence="1">
    <location>
        <begin position="111"/>
        <end position="129"/>
    </location>
</feature>
<reference evidence="2" key="1">
    <citation type="submission" date="2019-08" db="EMBL/GenBank/DDBJ databases">
        <authorList>
            <person name="Kucharzyk K."/>
            <person name="Murdoch R.W."/>
            <person name="Higgins S."/>
            <person name="Loffler F."/>
        </authorList>
    </citation>
    <scope>NUCLEOTIDE SEQUENCE</scope>
</reference>
<organism evidence="2">
    <name type="scientific">bioreactor metagenome</name>
    <dbReference type="NCBI Taxonomy" id="1076179"/>
    <lineage>
        <taxon>unclassified sequences</taxon>
        <taxon>metagenomes</taxon>
        <taxon>ecological metagenomes</taxon>
    </lineage>
</organism>
<evidence type="ECO:0008006" key="3">
    <source>
        <dbReference type="Google" id="ProtNLM"/>
    </source>
</evidence>
<accession>A0A645F9Z0</accession>
<evidence type="ECO:0000256" key="1">
    <source>
        <dbReference type="SAM" id="Phobius"/>
    </source>
</evidence>
<dbReference type="EMBL" id="VSSQ01056885">
    <property type="protein sequence ID" value="MPN10720.1"/>
    <property type="molecule type" value="Genomic_DNA"/>
</dbReference>
<protein>
    <recommendedName>
        <fullName evidence="3">CARDB domain-containing protein</fullName>
    </recommendedName>
</protein>
<gene>
    <name evidence="2" type="ORF">SDC9_158017</name>
</gene>
<keyword evidence="1" id="KW-1133">Transmembrane helix</keyword>
<comment type="caution">
    <text evidence="2">The sequence shown here is derived from an EMBL/GenBank/DDBJ whole genome shotgun (WGS) entry which is preliminary data.</text>
</comment>
<name>A0A645F9Z0_9ZZZZ</name>
<keyword evidence="1" id="KW-0812">Transmembrane</keyword>
<dbReference type="PANTHER" id="PTHR35902">
    <property type="entry name" value="S-LAYER DOMAIN-LIKE PROTEIN-RELATED"/>
    <property type="match status" value="1"/>
</dbReference>
<proteinExistence type="predicted"/>
<dbReference type="PANTHER" id="PTHR35902:SF3">
    <property type="entry name" value="NPCBM-ASSOCIATED, NEW3 DOMAIN OF ALPHA-GALACTOSIDASE"/>
    <property type="match status" value="1"/>
</dbReference>
<evidence type="ECO:0000313" key="2">
    <source>
        <dbReference type="EMBL" id="MPN10720.1"/>
    </source>
</evidence>
<dbReference type="AlphaFoldDB" id="A0A645F9Z0"/>
<sequence>MITSKPLEIIEGKATVEFDVANTHPNELNSVSIKPQAEGVKFYPAEYFIGPMDPDELFTIKFDAVRDDSASEDINMSITANYNNGINRHENIVSNLKLATDSLPSETNSTVAIAGVIAVIFVPAAVLLYRRKKQ</sequence>
<keyword evidence="1" id="KW-0472">Membrane</keyword>